<dbReference type="InterPro" id="IPR012334">
    <property type="entry name" value="Pectin_lyas_fold"/>
</dbReference>
<feature type="signal peptide" evidence="5">
    <location>
        <begin position="1"/>
        <end position="30"/>
    </location>
</feature>
<evidence type="ECO:0000256" key="3">
    <source>
        <dbReference type="ARBA" id="ARBA00023295"/>
    </source>
</evidence>
<name>A0A939BPD8_9BACL</name>
<evidence type="ECO:0000256" key="1">
    <source>
        <dbReference type="ARBA" id="ARBA00008834"/>
    </source>
</evidence>
<dbReference type="PANTHER" id="PTHR31339:SF9">
    <property type="entry name" value="PLASMIN AND FIBRONECTIN-BINDING PROTEIN A"/>
    <property type="match status" value="1"/>
</dbReference>
<dbReference type="InterPro" id="IPR051801">
    <property type="entry name" value="GH28_Enzymes"/>
</dbReference>
<dbReference type="AlphaFoldDB" id="A0A939BPD8"/>
<evidence type="ECO:0000259" key="6">
    <source>
        <dbReference type="Pfam" id="PF12708"/>
    </source>
</evidence>
<keyword evidence="3 4" id="KW-0326">Glycosidase</keyword>
<evidence type="ECO:0000256" key="2">
    <source>
        <dbReference type="ARBA" id="ARBA00022801"/>
    </source>
</evidence>
<dbReference type="InterPro" id="IPR011050">
    <property type="entry name" value="Pectin_lyase_fold/virulence"/>
</dbReference>
<comment type="caution">
    <text evidence="7">The sequence shown here is derived from an EMBL/GenBank/DDBJ whole genome shotgun (WGS) entry which is preliminary data.</text>
</comment>
<accession>A0A939BPD8</accession>
<evidence type="ECO:0000313" key="7">
    <source>
        <dbReference type="EMBL" id="MBM7590355.1"/>
    </source>
</evidence>
<evidence type="ECO:0000256" key="4">
    <source>
        <dbReference type="RuleBase" id="RU361169"/>
    </source>
</evidence>
<keyword evidence="2 4" id="KW-0378">Hydrolase</keyword>
<evidence type="ECO:0000313" key="8">
    <source>
        <dbReference type="Proteomes" id="UP000717624"/>
    </source>
</evidence>
<dbReference type="GO" id="GO:0005975">
    <property type="term" value="P:carbohydrate metabolic process"/>
    <property type="evidence" value="ECO:0007669"/>
    <property type="project" value="InterPro"/>
</dbReference>
<gene>
    <name evidence="7" type="ORF">JOD01_001959</name>
</gene>
<sequence>MRKKRTSFFAGMLLTLTLGFSLITNGSAYAAGQAGAQSTPADWNMAERIVKTIEEPAIPDRQFNVTAFGAKGDGETDDHDAIMAAIEAASKEGGGRVVLPKGVWLSNGPIHLKSNIDLHVSEGATLLFGPDPQDYLPVVHTRWEGTELYSYSPLIYANDVHDVAITGKGVIDGNADSVFHSWTEKQGDDQQKLRQMGFTGVPVKERVFGEGTYLRPPIIQFFGAKRVLLEDYTVKNSPFWVNHLVYTDHAIVRDITVDSHRANNDGVDIDSSTYVLVENNMFRTGDDSVVVKSGRDLDGRQIGKPSEYIVVRNNDMGGEDGIALGSEMSGDIRYVFFMDNVLRQGASAIRFKANLDRGGVVEHIRVRNMKVESFDTLFWFQLNYPGELGGNFPSVYRDIVFEDMTVESAGTMFEVHAPEGYPLEDVLLKNITVKKVVKTPLVLENVKQLVFDNVVIGSDKINGSLDWQ</sequence>
<reference evidence="7" key="1">
    <citation type="submission" date="2021-01" db="EMBL/GenBank/DDBJ databases">
        <title>Genomic Encyclopedia of Type Strains, Phase IV (KMG-IV): sequencing the most valuable type-strain genomes for metagenomic binning, comparative biology and taxonomic classification.</title>
        <authorList>
            <person name="Goeker M."/>
        </authorList>
    </citation>
    <scope>NUCLEOTIDE SEQUENCE</scope>
    <source>
        <strain evidence="7">DSM 25523</strain>
    </source>
</reference>
<evidence type="ECO:0000256" key="5">
    <source>
        <dbReference type="SAM" id="SignalP"/>
    </source>
</evidence>
<feature type="chain" id="PRO_5037153125" evidence="5">
    <location>
        <begin position="31"/>
        <end position="468"/>
    </location>
</feature>
<proteinExistence type="inferred from homology"/>
<keyword evidence="5" id="KW-0732">Signal</keyword>
<dbReference type="EMBL" id="JAFBEB010000005">
    <property type="protein sequence ID" value="MBM7590355.1"/>
    <property type="molecule type" value="Genomic_DNA"/>
</dbReference>
<keyword evidence="8" id="KW-1185">Reference proteome</keyword>
<dbReference type="Pfam" id="PF00295">
    <property type="entry name" value="Glyco_hydro_28"/>
    <property type="match status" value="1"/>
</dbReference>
<feature type="domain" description="Rhamnogalacturonase A/B/Epimerase-like pectate lyase" evidence="6">
    <location>
        <begin position="63"/>
        <end position="118"/>
    </location>
</feature>
<dbReference type="RefSeq" id="WP_204518103.1">
    <property type="nucleotide sequence ID" value="NZ_BAABIN010000020.1"/>
</dbReference>
<dbReference type="GO" id="GO:0004650">
    <property type="term" value="F:polygalacturonase activity"/>
    <property type="evidence" value="ECO:0007669"/>
    <property type="project" value="InterPro"/>
</dbReference>
<organism evidence="7 8">
    <name type="scientific">Brevibacillus fulvus</name>
    <dbReference type="NCBI Taxonomy" id="1125967"/>
    <lineage>
        <taxon>Bacteria</taxon>
        <taxon>Bacillati</taxon>
        <taxon>Bacillota</taxon>
        <taxon>Bacilli</taxon>
        <taxon>Bacillales</taxon>
        <taxon>Paenibacillaceae</taxon>
        <taxon>Brevibacillus</taxon>
    </lineage>
</organism>
<dbReference type="SUPFAM" id="SSF51126">
    <property type="entry name" value="Pectin lyase-like"/>
    <property type="match status" value="1"/>
</dbReference>
<dbReference type="Pfam" id="PF12708">
    <property type="entry name" value="Pect-lyase_RHGA_epim"/>
    <property type="match status" value="1"/>
</dbReference>
<dbReference type="InterPro" id="IPR024535">
    <property type="entry name" value="RHGA/B-epi-like_pectate_lyase"/>
</dbReference>
<dbReference type="Gene3D" id="2.160.20.10">
    <property type="entry name" value="Single-stranded right-handed beta-helix, Pectin lyase-like"/>
    <property type="match status" value="1"/>
</dbReference>
<dbReference type="PANTHER" id="PTHR31339">
    <property type="entry name" value="PECTIN LYASE-RELATED"/>
    <property type="match status" value="1"/>
</dbReference>
<protein>
    <submittedName>
        <fullName evidence="7">Polygalacturonase</fullName>
    </submittedName>
</protein>
<comment type="similarity">
    <text evidence="1 4">Belongs to the glycosyl hydrolase 28 family.</text>
</comment>
<dbReference type="InterPro" id="IPR000743">
    <property type="entry name" value="Glyco_hydro_28"/>
</dbReference>
<dbReference type="Proteomes" id="UP000717624">
    <property type="component" value="Unassembled WGS sequence"/>
</dbReference>